<dbReference type="InterPro" id="IPR053853">
    <property type="entry name" value="FitA-like_RHH"/>
</dbReference>
<dbReference type="EMBL" id="QJPH01000596">
    <property type="protein sequence ID" value="PZN68754.1"/>
    <property type="molecule type" value="Genomic_DNA"/>
</dbReference>
<evidence type="ECO:0000313" key="3">
    <source>
        <dbReference type="Proteomes" id="UP000249396"/>
    </source>
</evidence>
<feature type="domain" description="Antitoxin FitA-like ribbon-helix-helix" evidence="1">
    <location>
        <begin position="2"/>
        <end position="40"/>
    </location>
</feature>
<proteinExistence type="predicted"/>
<organism evidence="2 3">
    <name type="scientific">Candidatus Methylumidiphilus alinenensis</name>
    <dbReference type="NCBI Taxonomy" id="2202197"/>
    <lineage>
        <taxon>Bacteria</taxon>
        <taxon>Pseudomonadati</taxon>
        <taxon>Pseudomonadota</taxon>
        <taxon>Gammaproteobacteria</taxon>
        <taxon>Methylococcales</taxon>
        <taxon>Candidatus Methylumidiphilus</taxon>
    </lineage>
</organism>
<evidence type="ECO:0000313" key="2">
    <source>
        <dbReference type="EMBL" id="PZN68754.1"/>
    </source>
</evidence>
<dbReference type="GO" id="GO:0006355">
    <property type="term" value="P:regulation of DNA-templated transcription"/>
    <property type="evidence" value="ECO:0007669"/>
    <property type="project" value="InterPro"/>
</dbReference>
<protein>
    <recommendedName>
        <fullName evidence="1">Antitoxin FitA-like ribbon-helix-helix domain-containing protein</fullName>
    </recommendedName>
</protein>
<dbReference type="AlphaFoldDB" id="A0A2W4S486"/>
<dbReference type="Proteomes" id="UP000249396">
    <property type="component" value="Unassembled WGS sequence"/>
</dbReference>
<accession>A0A2W4S486</accession>
<dbReference type="Gene3D" id="1.10.1220.10">
    <property type="entry name" value="Met repressor-like"/>
    <property type="match status" value="1"/>
</dbReference>
<evidence type="ECO:0000259" key="1">
    <source>
        <dbReference type="Pfam" id="PF22513"/>
    </source>
</evidence>
<reference evidence="2 3" key="1">
    <citation type="journal article" date="2018" name="Aquat. Microb. Ecol.">
        <title>Gammaproteobacterial methanotrophs dominate.</title>
        <authorList>
            <person name="Rissanen A.J."/>
            <person name="Saarenheimo J."/>
            <person name="Tiirola M."/>
            <person name="Peura S."/>
            <person name="Aalto S.L."/>
            <person name="Karvinen A."/>
            <person name="Nykanen H."/>
        </authorList>
    </citation>
    <scope>NUCLEOTIDE SEQUENCE [LARGE SCALE GENOMIC DNA]</scope>
    <source>
        <strain evidence="2">AMbin10</strain>
    </source>
</reference>
<gene>
    <name evidence="2" type="ORF">DM484_30955</name>
</gene>
<name>A0A2W4S486_9GAMM</name>
<dbReference type="InterPro" id="IPR013321">
    <property type="entry name" value="Arc_rbn_hlx_hlx"/>
</dbReference>
<sequence length="94" mass="10801">MANLILHNVPDDLYDRLKETAAEHHRSITQEAIAMIKDALVPVSKTVTEDTARTRPKLTWEEYSLQMKDLWSMPVLDHRTPDEIIGYDENGLPT</sequence>
<dbReference type="SUPFAM" id="SSF47598">
    <property type="entry name" value="Ribbon-helix-helix"/>
    <property type="match status" value="1"/>
</dbReference>
<dbReference type="InterPro" id="IPR010985">
    <property type="entry name" value="Ribbon_hlx_hlx"/>
</dbReference>
<dbReference type="Pfam" id="PF22513">
    <property type="entry name" value="FitA-like_RHH"/>
    <property type="match status" value="1"/>
</dbReference>
<comment type="caution">
    <text evidence="2">The sequence shown here is derived from an EMBL/GenBank/DDBJ whole genome shotgun (WGS) entry which is preliminary data.</text>
</comment>